<dbReference type="InterPro" id="IPR051313">
    <property type="entry name" value="Bact_iron-sidero_bind"/>
</dbReference>
<dbReference type="Proteomes" id="UP001205740">
    <property type="component" value="Unassembled WGS sequence"/>
</dbReference>
<dbReference type="PANTHER" id="PTHR30532:SF24">
    <property type="entry name" value="FERRIC ENTEROBACTIN-BINDING PERIPLASMIC PROTEIN FEPB"/>
    <property type="match status" value="1"/>
</dbReference>
<keyword evidence="5" id="KW-1133">Transmembrane helix</keyword>
<feature type="transmembrane region" description="Helical" evidence="5">
    <location>
        <begin position="20"/>
        <end position="39"/>
    </location>
</feature>
<evidence type="ECO:0000256" key="2">
    <source>
        <dbReference type="ARBA" id="ARBA00008814"/>
    </source>
</evidence>
<proteinExistence type="inferred from homology"/>
<evidence type="ECO:0000313" key="7">
    <source>
        <dbReference type="EMBL" id="MCP2159597.1"/>
    </source>
</evidence>
<dbReference type="Gene3D" id="3.40.50.1980">
    <property type="entry name" value="Nitrogenase molybdenum iron protein domain"/>
    <property type="match status" value="2"/>
</dbReference>
<evidence type="ECO:0000256" key="5">
    <source>
        <dbReference type="SAM" id="Phobius"/>
    </source>
</evidence>
<comment type="similarity">
    <text evidence="2">Belongs to the bacterial solute-binding protein 8 family.</text>
</comment>
<evidence type="ECO:0000256" key="3">
    <source>
        <dbReference type="ARBA" id="ARBA00022448"/>
    </source>
</evidence>
<keyword evidence="5" id="KW-0812">Transmembrane</keyword>
<keyword evidence="3" id="KW-0813">Transport</keyword>
<protein>
    <submittedName>
        <fullName evidence="7">Iron complex transport system substrate-binding protein</fullName>
    </submittedName>
</protein>
<gene>
    <name evidence="7" type="ORF">LX12_000776</name>
</gene>
<evidence type="ECO:0000256" key="1">
    <source>
        <dbReference type="ARBA" id="ARBA00004196"/>
    </source>
</evidence>
<dbReference type="EMBL" id="JAMTCG010000002">
    <property type="protein sequence ID" value="MCP2159597.1"/>
    <property type="molecule type" value="Genomic_DNA"/>
</dbReference>
<evidence type="ECO:0000313" key="8">
    <source>
        <dbReference type="Proteomes" id="UP001205740"/>
    </source>
</evidence>
<keyword evidence="4" id="KW-0732">Signal</keyword>
<dbReference type="Pfam" id="PF01497">
    <property type="entry name" value="Peripla_BP_2"/>
    <property type="match status" value="1"/>
</dbReference>
<sequence>MSHPLTSPRAATRRSRSTRLLRLGVVAAVAALGIGLVAACGSDADSSSSGPTVTVDHKFGSTKVPADPKRVVTVGYNDQDFVLALGVVPITTRAWYDSYNSMPWVKEATDGKGVASMQGDSADFEAIAAAKPDLILDIYDTVDRKTYDRLSQIAPTVVQPGQYKDEETPWDAQLLLTGQALGKQDRAQALVTEVRGKIDAAKAAHPEFAGKTLVEDFGPENGGHYLIGANDPRRTLFDALGFRAQDTVGDLSEEKLSLLDRDILFVNGATKQQMSASPAFSRLAVVREDRTLYTTFDSPLSGALAYSGPNALMYALDVLVPQLSNALSGRPVADLAMA</sequence>
<dbReference type="PROSITE" id="PS50983">
    <property type="entry name" value="FE_B12_PBP"/>
    <property type="match status" value="1"/>
</dbReference>
<evidence type="ECO:0000256" key="4">
    <source>
        <dbReference type="ARBA" id="ARBA00022729"/>
    </source>
</evidence>
<feature type="domain" description="Fe/B12 periplasmic-binding" evidence="6">
    <location>
        <begin position="70"/>
        <end position="327"/>
    </location>
</feature>
<keyword evidence="5" id="KW-0472">Membrane</keyword>
<name>A0ABT1GYJ2_9NOCA</name>
<comment type="subcellular location">
    <subcellularLocation>
        <location evidence="1">Cell envelope</location>
    </subcellularLocation>
</comment>
<dbReference type="SUPFAM" id="SSF53807">
    <property type="entry name" value="Helical backbone' metal receptor"/>
    <property type="match status" value="1"/>
</dbReference>
<reference evidence="7 8" key="1">
    <citation type="submission" date="2022-06" db="EMBL/GenBank/DDBJ databases">
        <title>Genomic Encyclopedia of Archaeal and Bacterial Type Strains, Phase II (KMG-II): from individual species to whole genera.</title>
        <authorList>
            <person name="Goeker M."/>
        </authorList>
    </citation>
    <scope>NUCLEOTIDE SEQUENCE [LARGE SCALE GENOMIC DNA]</scope>
    <source>
        <strain evidence="7 8">DSM 45037</strain>
    </source>
</reference>
<dbReference type="InterPro" id="IPR002491">
    <property type="entry name" value="ABC_transptr_periplasmic_BD"/>
</dbReference>
<comment type="caution">
    <text evidence="7">The sequence shown here is derived from an EMBL/GenBank/DDBJ whole genome shotgun (WGS) entry which is preliminary data.</text>
</comment>
<organism evidence="7 8">
    <name type="scientific">Williamsia serinedens</name>
    <dbReference type="NCBI Taxonomy" id="391736"/>
    <lineage>
        <taxon>Bacteria</taxon>
        <taxon>Bacillati</taxon>
        <taxon>Actinomycetota</taxon>
        <taxon>Actinomycetes</taxon>
        <taxon>Mycobacteriales</taxon>
        <taxon>Nocardiaceae</taxon>
        <taxon>Williamsia</taxon>
    </lineage>
</organism>
<dbReference type="PANTHER" id="PTHR30532">
    <property type="entry name" value="IRON III DICITRATE-BINDING PERIPLASMIC PROTEIN"/>
    <property type="match status" value="1"/>
</dbReference>
<evidence type="ECO:0000259" key="6">
    <source>
        <dbReference type="PROSITE" id="PS50983"/>
    </source>
</evidence>
<keyword evidence="8" id="KW-1185">Reference proteome</keyword>
<dbReference type="RefSeq" id="WP_253653231.1">
    <property type="nucleotide sequence ID" value="NZ_BAAAOE010000001.1"/>
</dbReference>
<accession>A0ABT1GYJ2</accession>